<dbReference type="EMBL" id="CP019475">
    <property type="protein sequence ID" value="UQC80844.1"/>
    <property type="molecule type" value="Genomic_DNA"/>
</dbReference>
<organism evidence="1 2">
    <name type="scientific">Colletotrichum lupini</name>
    <dbReference type="NCBI Taxonomy" id="145971"/>
    <lineage>
        <taxon>Eukaryota</taxon>
        <taxon>Fungi</taxon>
        <taxon>Dikarya</taxon>
        <taxon>Ascomycota</taxon>
        <taxon>Pezizomycotina</taxon>
        <taxon>Sordariomycetes</taxon>
        <taxon>Hypocreomycetidae</taxon>
        <taxon>Glomerellales</taxon>
        <taxon>Glomerellaceae</taxon>
        <taxon>Colletotrichum</taxon>
        <taxon>Colletotrichum acutatum species complex</taxon>
    </lineage>
</organism>
<sequence length="91" mass="9797">MSRLISTLNTLICTGGLYIIPCPHLFRCCPFPDSVGLSSAVVVIHEAVTPKPVEIVASPAVSVVCKINHYCAVAVLLMQMVQVIQSGIRFE</sequence>
<accession>A0A9Q8WEY1</accession>
<evidence type="ECO:0000313" key="1">
    <source>
        <dbReference type="EMBL" id="UQC80844.1"/>
    </source>
</evidence>
<dbReference type="AlphaFoldDB" id="A0A9Q8WEY1"/>
<gene>
    <name evidence="1" type="ORF">CLUP02_06329</name>
</gene>
<keyword evidence="2" id="KW-1185">Reference proteome</keyword>
<evidence type="ECO:0000313" key="2">
    <source>
        <dbReference type="Proteomes" id="UP000830671"/>
    </source>
</evidence>
<protein>
    <submittedName>
        <fullName evidence="1">Uncharacterized protein</fullName>
    </submittedName>
</protein>
<name>A0A9Q8WEY1_9PEZI</name>
<dbReference type="Proteomes" id="UP000830671">
    <property type="component" value="Chromosome 3"/>
</dbReference>
<proteinExistence type="predicted"/>
<dbReference type="RefSeq" id="XP_049142472.1">
    <property type="nucleotide sequence ID" value="XM_049285329.1"/>
</dbReference>
<dbReference type="KEGG" id="clup:CLUP02_06329"/>
<reference evidence="1" key="1">
    <citation type="journal article" date="2021" name="Mol. Plant Microbe Interact.">
        <title>Complete Genome Sequence of the Plant-Pathogenic Fungus Colletotrichum lupini.</title>
        <authorList>
            <person name="Baroncelli R."/>
            <person name="Pensec F."/>
            <person name="Da Lio D."/>
            <person name="Boufleur T."/>
            <person name="Vicente I."/>
            <person name="Sarrocco S."/>
            <person name="Picot A."/>
            <person name="Baraldi E."/>
            <person name="Sukno S."/>
            <person name="Thon M."/>
            <person name="Le Floch G."/>
        </authorList>
    </citation>
    <scope>NUCLEOTIDE SEQUENCE</scope>
    <source>
        <strain evidence="1">IMI 504893</strain>
    </source>
</reference>
<dbReference type="GeneID" id="73340339"/>